<gene>
    <name evidence="1" type="ORF">ACFYKT_17290</name>
</gene>
<comment type="caution">
    <text evidence="1">The sequence shown here is derived from an EMBL/GenBank/DDBJ whole genome shotgun (WGS) entry which is preliminary data.</text>
</comment>
<dbReference type="InterPro" id="IPR025573">
    <property type="entry name" value="YwpF"/>
</dbReference>
<dbReference type="RefSeq" id="WP_389222164.1">
    <property type="nucleotide sequence ID" value="NZ_JBIACJ010000010.1"/>
</dbReference>
<proteinExistence type="predicted"/>
<dbReference type="EMBL" id="JBIACJ010000010">
    <property type="protein sequence ID" value="MFE8698100.1"/>
    <property type="molecule type" value="Genomic_DNA"/>
</dbReference>
<name>A0ABW6K567_9BACI</name>
<organism evidence="1 2">
    <name type="scientific">Cytobacillus mangrovibacter</name>
    <dbReference type="NCBI Taxonomy" id="3299024"/>
    <lineage>
        <taxon>Bacteria</taxon>
        <taxon>Bacillati</taxon>
        <taxon>Bacillota</taxon>
        <taxon>Bacilli</taxon>
        <taxon>Bacillales</taxon>
        <taxon>Bacillaceae</taxon>
        <taxon>Cytobacillus</taxon>
    </lineage>
</organism>
<evidence type="ECO:0000313" key="1">
    <source>
        <dbReference type="EMBL" id="MFE8698100.1"/>
    </source>
</evidence>
<evidence type="ECO:0000313" key="2">
    <source>
        <dbReference type="Proteomes" id="UP001601058"/>
    </source>
</evidence>
<sequence>MKTFKLFSLQVVEEDQLVDIELEDGLIISQENDQSTWLIEAYISKSYDEYFQMLAKREEDLIVQVVITKKENSPAAFQTKIVTIQHINDHISILLKGNLKKTNYDYAEIVLKKLINQGISGDKLLSEFNHIMRSKPQMTAAKDK</sequence>
<keyword evidence="2" id="KW-1185">Reference proteome</keyword>
<dbReference type="Pfam" id="PF14183">
    <property type="entry name" value="YwpF"/>
    <property type="match status" value="1"/>
</dbReference>
<protein>
    <submittedName>
        <fullName evidence="1">YwpF family protein</fullName>
    </submittedName>
</protein>
<reference evidence="1 2" key="1">
    <citation type="submission" date="2024-08" db="EMBL/GenBank/DDBJ databases">
        <title>Two novel Cytobacillus novel species.</title>
        <authorList>
            <person name="Liu G."/>
        </authorList>
    </citation>
    <scope>NUCLEOTIDE SEQUENCE [LARGE SCALE GENOMIC DNA]</scope>
    <source>
        <strain evidence="1 2">FJAT-53684</strain>
    </source>
</reference>
<accession>A0ABW6K567</accession>
<dbReference type="Proteomes" id="UP001601058">
    <property type="component" value="Unassembled WGS sequence"/>
</dbReference>